<dbReference type="InterPro" id="IPR003339">
    <property type="entry name" value="ABC/ECF_trnsptr_transmembrane"/>
</dbReference>
<evidence type="ECO:0000313" key="6">
    <source>
        <dbReference type="EMBL" id="HIX82263.1"/>
    </source>
</evidence>
<feature type="transmembrane region" description="Helical" evidence="5">
    <location>
        <begin position="257"/>
        <end position="273"/>
    </location>
</feature>
<evidence type="ECO:0000256" key="4">
    <source>
        <dbReference type="ARBA" id="ARBA00023136"/>
    </source>
</evidence>
<keyword evidence="2 5" id="KW-0812">Transmembrane</keyword>
<dbReference type="GO" id="GO:0005886">
    <property type="term" value="C:plasma membrane"/>
    <property type="evidence" value="ECO:0007669"/>
    <property type="project" value="UniProtKB-ARBA"/>
</dbReference>
<evidence type="ECO:0000313" key="7">
    <source>
        <dbReference type="Proteomes" id="UP000886724"/>
    </source>
</evidence>
<sequence>MVIKSFKESHPLVLLLYFLSIIILTIIQAHYLVIIIGFIACALLFYLTDHSGFKKILKYLMLLIFLITITNPLFVSEGFDILYQNNFFTITKQALIYGFVFSLMISSMLLIFNVARKYLTDSHIIYLFGAIMPTLGLVVSMSLNLISRLKLQYQKIKEANRLMPYKNKLAKQRDMIIILITYAFESSLEMINSMNGRGYGSHKRSSFHLYQFKKDDLLKILIILSLDLMVILGYFNYYQDFYYYPLVQVYHYQWLDLFFMICFATLILLPVFFKGGKSYVSD</sequence>
<feature type="transmembrane region" description="Helical" evidence="5">
    <location>
        <begin position="14"/>
        <end position="47"/>
    </location>
</feature>
<proteinExistence type="predicted"/>
<keyword evidence="3 5" id="KW-1133">Transmembrane helix</keyword>
<evidence type="ECO:0000256" key="1">
    <source>
        <dbReference type="ARBA" id="ARBA00004141"/>
    </source>
</evidence>
<protein>
    <submittedName>
        <fullName evidence="6">Energy-coupling factor transporter transmembrane protein EcfT</fullName>
    </submittedName>
</protein>
<reference evidence="6" key="1">
    <citation type="journal article" date="2021" name="PeerJ">
        <title>Extensive microbial diversity within the chicken gut microbiome revealed by metagenomics and culture.</title>
        <authorList>
            <person name="Gilroy R."/>
            <person name="Ravi A."/>
            <person name="Getino M."/>
            <person name="Pursley I."/>
            <person name="Horton D.L."/>
            <person name="Alikhan N.F."/>
            <person name="Baker D."/>
            <person name="Gharbi K."/>
            <person name="Hall N."/>
            <person name="Watson M."/>
            <person name="Adriaenssens E.M."/>
            <person name="Foster-Nyarko E."/>
            <person name="Jarju S."/>
            <person name="Secka A."/>
            <person name="Antonio M."/>
            <person name="Oren A."/>
            <person name="Chaudhuri R.R."/>
            <person name="La Ragione R."/>
            <person name="Hildebrand F."/>
            <person name="Pallen M.J."/>
        </authorList>
    </citation>
    <scope>NUCLEOTIDE SEQUENCE</scope>
    <source>
        <strain evidence="6">ChiGjej1B1-14440</strain>
    </source>
</reference>
<comment type="caution">
    <text evidence="6">The sequence shown here is derived from an EMBL/GenBank/DDBJ whole genome shotgun (WGS) entry which is preliminary data.</text>
</comment>
<evidence type="ECO:0000256" key="3">
    <source>
        <dbReference type="ARBA" id="ARBA00022989"/>
    </source>
</evidence>
<feature type="transmembrane region" description="Helical" evidence="5">
    <location>
        <begin position="94"/>
        <end position="112"/>
    </location>
</feature>
<feature type="transmembrane region" description="Helical" evidence="5">
    <location>
        <begin position="217"/>
        <end position="237"/>
    </location>
</feature>
<feature type="transmembrane region" description="Helical" evidence="5">
    <location>
        <begin position="56"/>
        <end position="74"/>
    </location>
</feature>
<evidence type="ECO:0000256" key="2">
    <source>
        <dbReference type="ARBA" id="ARBA00022692"/>
    </source>
</evidence>
<accession>A0A9D1XMH8</accession>
<dbReference type="CDD" id="cd16914">
    <property type="entry name" value="EcfT"/>
    <property type="match status" value="1"/>
</dbReference>
<dbReference type="Proteomes" id="UP000886724">
    <property type="component" value="Unassembled WGS sequence"/>
</dbReference>
<evidence type="ECO:0000256" key="5">
    <source>
        <dbReference type="SAM" id="Phobius"/>
    </source>
</evidence>
<comment type="subcellular location">
    <subcellularLocation>
        <location evidence="1">Membrane</location>
        <topology evidence="1">Multi-pass membrane protein</topology>
    </subcellularLocation>
</comment>
<gene>
    <name evidence="6" type="ORF">H9980_09895</name>
</gene>
<name>A0A9D1XMH8_9FIRM</name>
<organism evidence="6 7">
    <name type="scientific">Candidatus Erysipelatoclostridium merdavium</name>
    <dbReference type="NCBI Taxonomy" id="2838566"/>
    <lineage>
        <taxon>Bacteria</taxon>
        <taxon>Bacillati</taxon>
        <taxon>Bacillota</taxon>
        <taxon>Erysipelotrichia</taxon>
        <taxon>Erysipelotrichales</taxon>
        <taxon>Erysipelotrichales incertae sedis</taxon>
    </lineage>
</organism>
<dbReference type="AlphaFoldDB" id="A0A9D1XMH8"/>
<keyword evidence="4 5" id="KW-0472">Membrane</keyword>
<reference evidence="6" key="2">
    <citation type="submission" date="2021-04" db="EMBL/GenBank/DDBJ databases">
        <authorList>
            <person name="Gilroy R."/>
        </authorList>
    </citation>
    <scope>NUCLEOTIDE SEQUENCE</scope>
    <source>
        <strain evidence="6">ChiGjej1B1-14440</strain>
    </source>
</reference>
<dbReference type="EMBL" id="DXET01000222">
    <property type="protein sequence ID" value="HIX82263.1"/>
    <property type="molecule type" value="Genomic_DNA"/>
</dbReference>
<feature type="transmembrane region" description="Helical" evidence="5">
    <location>
        <begin position="124"/>
        <end position="146"/>
    </location>
</feature>